<evidence type="ECO:0000256" key="7">
    <source>
        <dbReference type="ARBA" id="ARBA00023273"/>
    </source>
</evidence>
<dbReference type="Gene3D" id="1.25.40.470">
    <property type="match status" value="1"/>
</dbReference>
<evidence type="ECO:0000259" key="11">
    <source>
        <dbReference type="Pfam" id="PF23390"/>
    </source>
</evidence>
<feature type="compositionally biased region" description="Polar residues" evidence="9">
    <location>
        <begin position="911"/>
        <end position="922"/>
    </location>
</feature>
<evidence type="ECO:0000256" key="9">
    <source>
        <dbReference type="SAM" id="MobiDB-lite"/>
    </source>
</evidence>
<dbReference type="SMART" id="SM00320">
    <property type="entry name" value="WD40"/>
    <property type="match status" value="3"/>
</dbReference>
<dbReference type="Pfam" id="PF24797">
    <property type="entry name" value="Beta-prop_WDR35_TULP_N"/>
    <property type="match status" value="1"/>
</dbReference>
<sequence length="949" mass="108093">MGEQSQIQFVEWNHNANFIACGGANGTLKVVRHGYDPTDNKLLAGNTLTVNQSLEGHQKMVLHASWNENYQKLTTSDVGGMITVWGGTNEQWHEEMINNRDKSSVVGLEWSPDGQLIAITYADGLVIVGTHDGNRVWSREMEVDLVTCAFSPFDQMIFGTTDGKVFAVDKEGNHVLDLYLPCLETVDLEQALARSRDHREEIVFMSYWSPVPKSKVRMEQEANLRAREAEKKSHAEPVKGTSIFHNYPKRQMREIPEMEKAGEPNQPVPADRPRFVVAYSRGVFQLMRNISDTDSIVIRLKLKITGGKWSPNGAFLAICGTDLEKGGSKVSIVYLLSAYGQTHGIYRHPDASFTGISWDSSGFRMAISSESNLLIATVRPEFKWGCIENTIIYVFQREEMFLYALMYYDYKTEERKEMGLRYFENIAFYKSHCVVVKRHEESTIVPPDDFNQIQFTCELHNCIGTSLGFTLTAIRPKYVCVNETCAVVANESHYFIWHFVLPKLSAPVMNDEAQSAEYSLEEQQRTVEYGTRRLISSRDQICAICIGDTFFFIALRNGGIYRVNLADGVITNKFPVTPLVESMKLNCDNTRLAVVKLDQNQVPSSLTIYDLMGEVLQQKYTCDKKEIWGYTWDEHDPNMLAFKNKQTIVIYDGAGLVDQQNVSGEICSFNNLAVRTVNMNSILLSPTNPPKSAVQEMMIKAKYDLNSMLKASKLKEAIEYTEKNPHAELWKMIANWAVMNQKFDSAEHVFVKLQDYAGIQFVRQIQNITHRELQHAEILAFTEQLDEAKESFVACDRKDLAIEMYKKISEYEPIYKLIKDDKDENVKAEVLREIAEGHYENLDWEEAMKYYQQCGDTEMQIDCMIKAEKFGNLEELSRILPPDSVHLDVENLDEILKSSLVLSPGKRLRLQSPSEGNTSSRCLSDEETIEANKRDDRGRSTLQGYSRSG</sequence>
<reference evidence="14" key="1">
    <citation type="submission" date="2016-11" db="UniProtKB">
        <authorList>
            <consortium name="WormBaseParasite"/>
        </authorList>
    </citation>
    <scope>IDENTIFICATION</scope>
</reference>
<dbReference type="WBParaSite" id="Csp11.Scaffold630.g21437.t1">
    <property type="protein sequence ID" value="Csp11.Scaffold630.g21437.t1"/>
    <property type="gene ID" value="Csp11.Scaffold630.g21437"/>
</dbReference>
<dbReference type="InterPro" id="IPR036322">
    <property type="entry name" value="WD40_repeat_dom_sf"/>
</dbReference>
<dbReference type="eggNOG" id="KOG2041">
    <property type="taxonomic scope" value="Eukaryota"/>
</dbReference>
<keyword evidence="4 8" id="KW-0853">WD repeat</keyword>
<dbReference type="InterPro" id="IPR056158">
    <property type="entry name" value="Beta-prop_IFT121_2nd"/>
</dbReference>
<evidence type="ECO:0000256" key="1">
    <source>
        <dbReference type="ARBA" id="ARBA00004138"/>
    </source>
</evidence>
<dbReference type="InterPro" id="IPR056159">
    <property type="entry name" value="Beta-prop_IFT121_TULP_N"/>
</dbReference>
<evidence type="ECO:0000256" key="6">
    <source>
        <dbReference type="ARBA" id="ARBA00023069"/>
    </source>
</evidence>
<keyword evidence="5" id="KW-0677">Repeat</keyword>
<comment type="subcellular location">
    <subcellularLocation>
        <location evidence="1">Cell projection</location>
        <location evidence="1">Cilium</location>
    </subcellularLocation>
    <subcellularLocation>
        <location evidence="2">Cytoplasm</location>
    </subcellularLocation>
</comment>
<dbReference type="InterPro" id="IPR001680">
    <property type="entry name" value="WD40_rpt"/>
</dbReference>
<dbReference type="PANTHER" id="PTHR12764:SF5">
    <property type="entry name" value="LD29485P"/>
    <property type="match status" value="1"/>
</dbReference>
<dbReference type="Pfam" id="PF23390">
    <property type="entry name" value="Beta-prop_WDR35_2nd"/>
    <property type="match status" value="1"/>
</dbReference>
<name>A0A1I7V1E7_9PELO</name>
<dbReference type="Gene3D" id="2.130.10.10">
    <property type="entry name" value="YVTN repeat-like/Quinoprotein amine dehydrogenase"/>
    <property type="match status" value="1"/>
</dbReference>
<evidence type="ECO:0000256" key="2">
    <source>
        <dbReference type="ARBA" id="ARBA00004496"/>
    </source>
</evidence>
<keyword evidence="13" id="KW-1185">Reference proteome</keyword>
<dbReference type="AlphaFoldDB" id="A0A1I7V1E7"/>
<evidence type="ECO:0000256" key="5">
    <source>
        <dbReference type="ARBA" id="ARBA00022737"/>
    </source>
</evidence>
<dbReference type="GO" id="GO:0035721">
    <property type="term" value="P:intraciliary retrograde transport"/>
    <property type="evidence" value="ECO:0007669"/>
    <property type="project" value="TreeGrafter"/>
</dbReference>
<keyword evidence="7" id="KW-0966">Cell projection</keyword>
<organism evidence="13 14">
    <name type="scientific">Caenorhabditis tropicalis</name>
    <dbReference type="NCBI Taxonomy" id="1561998"/>
    <lineage>
        <taxon>Eukaryota</taxon>
        <taxon>Metazoa</taxon>
        <taxon>Ecdysozoa</taxon>
        <taxon>Nematoda</taxon>
        <taxon>Chromadorea</taxon>
        <taxon>Rhabditida</taxon>
        <taxon>Rhabditina</taxon>
        <taxon>Rhabditomorpha</taxon>
        <taxon>Rhabditoidea</taxon>
        <taxon>Rhabditidae</taxon>
        <taxon>Peloderinae</taxon>
        <taxon>Caenorhabditis</taxon>
    </lineage>
</organism>
<dbReference type="GO" id="GO:0030991">
    <property type="term" value="C:intraciliary transport particle A"/>
    <property type="evidence" value="ECO:0007669"/>
    <property type="project" value="TreeGrafter"/>
</dbReference>
<dbReference type="SUPFAM" id="SSF50978">
    <property type="entry name" value="WD40 repeat-like"/>
    <property type="match status" value="1"/>
</dbReference>
<accession>A0A1I7V1E7</accession>
<evidence type="ECO:0000256" key="8">
    <source>
        <dbReference type="PROSITE-ProRule" id="PRU00221"/>
    </source>
</evidence>
<feature type="domain" description="IFT121 second beta-propeller" evidence="11">
    <location>
        <begin position="384"/>
        <end position="696"/>
    </location>
</feature>
<dbReference type="Pfam" id="PF23387">
    <property type="entry name" value="TPR_IFT80_172"/>
    <property type="match status" value="1"/>
</dbReference>
<dbReference type="GO" id="GO:0061512">
    <property type="term" value="P:protein localization to cilium"/>
    <property type="evidence" value="ECO:0007669"/>
    <property type="project" value="TreeGrafter"/>
</dbReference>
<feature type="repeat" description="WD" evidence="8">
    <location>
        <begin position="54"/>
        <end position="85"/>
    </location>
</feature>
<dbReference type="GO" id="GO:0097730">
    <property type="term" value="C:non-motile cilium"/>
    <property type="evidence" value="ECO:0007669"/>
    <property type="project" value="TreeGrafter"/>
</dbReference>
<dbReference type="InterPro" id="IPR056157">
    <property type="entry name" value="TPR_IFT80_172_dom"/>
</dbReference>
<feature type="domain" description="IFT121/TULP4 N-terminal" evidence="12">
    <location>
        <begin position="3"/>
        <end position="195"/>
    </location>
</feature>
<dbReference type="SUPFAM" id="SSF101908">
    <property type="entry name" value="Putative isomerase YbhE"/>
    <property type="match status" value="1"/>
</dbReference>
<dbReference type="PANTHER" id="PTHR12764">
    <property type="entry name" value="WD REPEAT DOMAIN-RELATED"/>
    <property type="match status" value="1"/>
</dbReference>
<keyword evidence="6" id="KW-0969">Cilium</keyword>
<evidence type="ECO:0000313" key="14">
    <source>
        <dbReference type="WBParaSite" id="Csp11.Scaffold630.g21437.t1"/>
    </source>
</evidence>
<dbReference type="GO" id="GO:0005737">
    <property type="term" value="C:cytoplasm"/>
    <property type="evidence" value="ECO:0007669"/>
    <property type="project" value="UniProtKB-SubCell"/>
</dbReference>
<evidence type="ECO:0000259" key="12">
    <source>
        <dbReference type="Pfam" id="PF24797"/>
    </source>
</evidence>
<proteinExistence type="predicted"/>
<dbReference type="Proteomes" id="UP000095282">
    <property type="component" value="Unplaced"/>
</dbReference>
<dbReference type="STRING" id="1561998.A0A1I7V1E7"/>
<protein>
    <submittedName>
        <fullName evidence="14">WD_REPEATS_REGION domain-containing protein</fullName>
    </submittedName>
</protein>
<feature type="compositionally biased region" description="Basic and acidic residues" evidence="9">
    <location>
        <begin position="930"/>
        <end position="939"/>
    </location>
</feature>
<feature type="domain" description="IFT80/172/WDR35 TPR" evidence="10">
    <location>
        <begin position="729"/>
        <end position="862"/>
    </location>
</feature>
<dbReference type="InterPro" id="IPR015943">
    <property type="entry name" value="WD40/YVTN_repeat-like_dom_sf"/>
</dbReference>
<evidence type="ECO:0000256" key="4">
    <source>
        <dbReference type="ARBA" id="ARBA00022574"/>
    </source>
</evidence>
<dbReference type="PROSITE" id="PS50082">
    <property type="entry name" value="WD_REPEATS_2"/>
    <property type="match status" value="1"/>
</dbReference>
<dbReference type="InterPro" id="IPR039857">
    <property type="entry name" value="Ift122/121"/>
</dbReference>
<feature type="compositionally biased region" description="Polar residues" evidence="9">
    <location>
        <begin position="940"/>
        <end position="949"/>
    </location>
</feature>
<evidence type="ECO:0000259" key="10">
    <source>
        <dbReference type="Pfam" id="PF23387"/>
    </source>
</evidence>
<dbReference type="GO" id="GO:1905515">
    <property type="term" value="P:non-motile cilium assembly"/>
    <property type="evidence" value="ECO:0007669"/>
    <property type="project" value="TreeGrafter"/>
</dbReference>
<evidence type="ECO:0000313" key="13">
    <source>
        <dbReference type="Proteomes" id="UP000095282"/>
    </source>
</evidence>
<feature type="region of interest" description="Disordered" evidence="9">
    <location>
        <begin position="909"/>
        <end position="949"/>
    </location>
</feature>
<keyword evidence="3" id="KW-0963">Cytoplasm</keyword>
<evidence type="ECO:0000256" key="3">
    <source>
        <dbReference type="ARBA" id="ARBA00022490"/>
    </source>
</evidence>